<feature type="region of interest" description="Disordered" evidence="1">
    <location>
        <begin position="1"/>
        <end position="37"/>
    </location>
</feature>
<feature type="compositionally biased region" description="Pro residues" evidence="1">
    <location>
        <begin position="16"/>
        <end position="33"/>
    </location>
</feature>
<sequence length="85" mass="8997">MTSPSSFPSNLNPNPCLSPPPPPRPSPLSPLPRRPGTSIVEGVATLTQEDDGPTTVNVRITGLTLGPLSEHEFGYTTNGCICHYI</sequence>
<organism evidence="2 3">
    <name type="scientific">Rosa chinensis</name>
    <name type="common">China rose</name>
    <dbReference type="NCBI Taxonomy" id="74649"/>
    <lineage>
        <taxon>Eukaryota</taxon>
        <taxon>Viridiplantae</taxon>
        <taxon>Streptophyta</taxon>
        <taxon>Embryophyta</taxon>
        <taxon>Tracheophyta</taxon>
        <taxon>Spermatophyta</taxon>
        <taxon>Magnoliopsida</taxon>
        <taxon>eudicotyledons</taxon>
        <taxon>Gunneridae</taxon>
        <taxon>Pentapetalae</taxon>
        <taxon>rosids</taxon>
        <taxon>fabids</taxon>
        <taxon>Rosales</taxon>
        <taxon>Rosaceae</taxon>
        <taxon>Rosoideae</taxon>
        <taxon>Rosoideae incertae sedis</taxon>
        <taxon>Rosa</taxon>
    </lineage>
</organism>
<dbReference type="EMBL" id="PDCK01000041">
    <property type="protein sequence ID" value="PRQ45041.1"/>
    <property type="molecule type" value="Genomic_DNA"/>
</dbReference>
<name>A0A2P6RF42_ROSCH</name>
<dbReference type="SUPFAM" id="SSF49329">
    <property type="entry name" value="Cu,Zn superoxide dismutase-like"/>
    <property type="match status" value="1"/>
</dbReference>
<comment type="caution">
    <text evidence="2">The sequence shown here is derived from an EMBL/GenBank/DDBJ whole genome shotgun (WGS) entry which is preliminary data.</text>
</comment>
<reference evidence="2 3" key="1">
    <citation type="journal article" date="2018" name="Nat. Genet.">
        <title>The Rosa genome provides new insights in the design of modern roses.</title>
        <authorList>
            <person name="Bendahmane M."/>
        </authorList>
    </citation>
    <scope>NUCLEOTIDE SEQUENCE [LARGE SCALE GENOMIC DNA]</scope>
    <source>
        <strain evidence="3">cv. Old Blush</strain>
    </source>
</reference>
<keyword evidence="3" id="KW-1185">Reference proteome</keyword>
<dbReference type="InterPro" id="IPR036423">
    <property type="entry name" value="SOD-like_Cu/Zn_dom_sf"/>
</dbReference>
<dbReference type="AlphaFoldDB" id="A0A2P6RF42"/>
<proteinExistence type="predicted"/>
<evidence type="ECO:0000256" key="1">
    <source>
        <dbReference type="SAM" id="MobiDB-lite"/>
    </source>
</evidence>
<dbReference type="STRING" id="74649.A0A2P6RF42"/>
<gene>
    <name evidence="2" type="ORF">RchiOBHm_Chr3g0485841</name>
</gene>
<evidence type="ECO:0000313" key="3">
    <source>
        <dbReference type="Proteomes" id="UP000238479"/>
    </source>
</evidence>
<keyword evidence="2" id="KW-0560">Oxidoreductase</keyword>
<dbReference type="EC" id="1.15.1.1" evidence="2"/>
<dbReference type="Proteomes" id="UP000238479">
    <property type="component" value="Chromosome 3"/>
</dbReference>
<evidence type="ECO:0000313" key="2">
    <source>
        <dbReference type="EMBL" id="PRQ45041.1"/>
    </source>
</evidence>
<dbReference type="Gramene" id="PRQ45041">
    <property type="protein sequence ID" value="PRQ45041"/>
    <property type="gene ID" value="RchiOBHm_Chr3g0485841"/>
</dbReference>
<accession>A0A2P6RF42</accession>
<dbReference type="GO" id="GO:0046872">
    <property type="term" value="F:metal ion binding"/>
    <property type="evidence" value="ECO:0007669"/>
    <property type="project" value="InterPro"/>
</dbReference>
<feature type="compositionally biased region" description="Low complexity" evidence="1">
    <location>
        <begin position="1"/>
        <end position="15"/>
    </location>
</feature>
<protein>
    <submittedName>
        <fullName evidence="2">Putative superoxide dismutase</fullName>
        <ecNumber evidence="2">1.15.1.1</ecNumber>
    </submittedName>
</protein>
<dbReference type="GO" id="GO:0004784">
    <property type="term" value="F:superoxide dismutase activity"/>
    <property type="evidence" value="ECO:0007669"/>
    <property type="project" value="UniProtKB-EC"/>
</dbReference>